<evidence type="ECO:0000256" key="3">
    <source>
        <dbReference type="ARBA" id="ARBA00022840"/>
    </source>
</evidence>
<dbReference type="InterPro" id="IPR003439">
    <property type="entry name" value="ABC_transporter-like_ATP-bd"/>
</dbReference>
<dbReference type="Proteomes" id="UP000218165">
    <property type="component" value="Chromosome"/>
</dbReference>
<dbReference type="InterPro" id="IPR050093">
    <property type="entry name" value="ABC_SmlMolc_Importer"/>
</dbReference>
<keyword evidence="3 5" id="KW-0067">ATP-binding</keyword>
<dbReference type="GO" id="GO:0043190">
    <property type="term" value="C:ATP-binding cassette (ABC) transporter complex"/>
    <property type="evidence" value="ECO:0007669"/>
    <property type="project" value="InterPro"/>
</dbReference>
<dbReference type="RefSeq" id="WP_096801227.1">
    <property type="nucleotide sequence ID" value="NZ_CP023563.1"/>
</dbReference>
<protein>
    <submittedName>
        <fullName evidence="5">Spermidine/putrescine ABC transporter ATP-binding protein</fullName>
    </submittedName>
</protein>
<keyword evidence="2" id="KW-0547">Nucleotide-binding</keyword>
<dbReference type="PROSITE" id="PS00211">
    <property type="entry name" value="ABC_TRANSPORTER_1"/>
    <property type="match status" value="1"/>
</dbReference>
<dbReference type="PROSITE" id="PS50893">
    <property type="entry name" value="ABC_TRANSPORTER_2"/>
    <property type="match status" value="1"/>
</dbReference>
<dbReference type="GO" id="GO:0016887">
    <property type="term" value="F:ATP hydrolysis activity"/>
    <property type="evidence" value="ECO:0007669"/>
    <property type="project" value="InterPro"/>
</dbReference>
<dbReference type="InterPro" id="IPR017871">
    <property type="entry name" value="ABC_transporter-like_CS"/>
</dbReference>
<dbReference type="InterPro" id="IPR012340">
    <property type="entry name" value="NA-bd_OB-fold"/>
</dbReference>
<organism evidence="5 6">
    <name type="scientific">Brachybacterium vulturis</name>
    <dbReference type="NCBI Taxonomy" id="2017484"/>
    <lineage>
        <taxon>Bacteria</taxon>
        <taxon>Bacillati</taxon>
        <taxon>Actinomycetota</taxon>
        <taxon>Actinomycetes</taxon>
        <taxon>Micrococcales</taxon>
        <taxon>Dermabacteraceae</taxon>
        <taxon>Brachybacterium</taxon>
    </lineage>
</organism>
<accession>A0A291GIS3</accession>
<evidence type="ECO:0000313" key="5">
    <source>
        <dbReference type="EMBL" id="ATG50087.1"/>
    </source>
</evidence>
<dbReference type="GO" id="GO:0140359">
    <property type="term" value="F:ABC-type transporter activity"/>
    <property type="evidence" value="ECO:0007669"/>
    <property type="project" value="UniProtKB-ARBA"/>
</dbReference>
<dbReference type="InterPro" id="IPR027417">
    <property type="entry name" value="P-loop_NTPase"/>
</dbReference>
<dbReference type="Pfam" id="PF08402">
    <property type="entry name" value="TOBE_2"/>
    <property type="match status" value="1"/>
</dbReference>
<dbReference type="InterPro" id="IPR003593">
    <property type="entry name" value="AAA+_ATPase"/>
</dbReference>
<dbReference type="SUPFAM" id="SSF52540">
    <property type="entry name" value="P-loop containing nucleoside triphosphate hydrolases"/>
    <property type="match status" value="1"/>
</dbReference>
<dbReference type="OrthoDB" id="9802264at2"/>
<evidence type="ECO:0000256" key="1">
    <source>
        <dbReference type="ARBA" id="ARBA00022448"/>
    </source>
</evidence>
<dbReference type="SUPFAM" id="SSF50331">
    <property type="entry name" value="MOP-like"/>
    <property type="match status" value="1"/>
</dbReference>
<name>A0A291GIS3_9MICO</name>
<sequence>MNSVDLEHVTKNYGGATPSVDDVSLTVGDGEFFTLLGPSGCGKSTTLRMIAGFINPTSGRIRFGEREITNLPPHKRDTGMVFQNYALFPHMDVTGNVAYGLSMRRVAKADKRTRVSEALEIVGLQGYADRRIDQLSGGQQQRVALARALVIQPSVLLLDEPLSNLDAKLREETRAQIRQIQKRAGTTSVYVTHDQSEAMAMSDRIAVMESGVLHQVGTPREIYRRPTTSFVARFIGRSNVLPGTVDDVEDARIAVRLDGGDVMHAPIAEGALSGQVAAGDQIALSLRPETMRIEPVPTGSGTEVDALRATVRMTEFTGSSCVVWLRYGDEDLLATIADTDDLPHDGDEVLLRPDTGRAWVVAP</sequence>
<feature type="domain" description="ABC transporter" evidence="4">
    <location>
        <begin position="4"/>
        <end position="235"/>
    </location>
</feature>
<evidence type="ECO:0000259" key="4">
    <source>
        <dbReference type="PROSITE" id="PS50893"/>
    </source>
</evidence>
<dbReference type="PANTHER" id="PTHR42781:SF4">
    <property type="entry name" value="SPERMIDINE_PUTRESCINE IMPORT ATP-BINDING PROTEIN POTA"/>
    <property type="match status" value="1"/>
</dbReference>
<gene>
    <name evidence="5" type="ORF">CFK38_00045</name>
</gene>
<dbReference type="GO" id="GO:0005524">
    <property type="term" value="F:ATP binding"/>
    <property type="evidence" value="ECO:0007669"/>
    <property type="project" value="UniProtKB-KW"/>
</dbReference>
<evidence type="ECO:0000313" key="6">
    <source>
        <dbReference type="Proteomes" id="UP000218165"/>
    </source>
</evidence>
<dbReference type="InterPro" id="IPR013611">
    <property type="entry name" value="Transp-assoc_OB_typ2"/>
</dbReference>
<reference evidence="6" key="1">
    <citation type="submission" date="2017-09" db="EMBL/GenBank/DDBJ databases">
        <title>Brachybacterium sp. VM2412.</title>
        <authorList>
            <person name="Tak E.J."/>
            <person name="Bae J.-W."/>
        </authorList>
    </citation>
    <scope>NUCLEOTIDE SEQUENCE [LARGE SCALE GENOMIC DNA]</scope>
    <source>
        <strain evidence="6">VM2412</strain>
    </source>
</reference>
<dbReference type="Gene3D" id="2.40.50.100">
    <property type="match status" value="1"/>
</dbReference>
<dbReference type="Gene3D" id="2.40.50.140">
    <property type="entry name" value="Nucleic acid-binding proteins"/>
    <property type="match status" value="1"/>
</dbReference>
<dbReference type="InterPro" id="IPR008995">
    <property type="entry name" value="Mo/tungstate-bd_C_term_dom"/>
</dbReference>
<evidence type="ECO:0000256" key="2">
    <source>
        <dbReference type="ARBA" id="ARBA00022741"/>
    </source>
</evidence>
<dbReference type="SMART" id="SM00382">
    <property type="entry name" value="AAA"/>
    <property type="match status" value="1"/>
</dbReference>
<dbReference type="Pfam" id="PF00005">
    <property type="entry name" value="ABC_tran"/>
    <property type="match status" value="1"/>
</dbReference>
<keyword evidence="6" id="KW-1185">Reference proteome</keyword>
<dbReference type="PANTHER" id="PTHR42781">
    <property type="entry name" value="SPERMIDINE/PUTRESCINE IMPORT ATP-BINDING PROTEIN POTA"/>
    <property type="match status" value="1"/>
</dbReference>
<proteinExistence type="predicted"/>
<dbReference type="KEGG" id="brz:CFK38_00045"/>
<dbReference type="AlphaFoldDB" id="A0A291GIS3"/>
<dbReference type="FunFam" id="3.40.50.300:FF:000042">
    <property type="entry name" value="Maltose/maltodextrin ABC transporter, ATP-binding protein"/>
    <property type="match status" value="1"/>
</dbReference>
<dbReference type="EMBL" id="CP023563">
    <property type="protein sequence ID" value="ATG50087.1"/>
    <property type="molecule type" value="Genomic_DNA"/>
</dbReference>
<dbReference type="Gene3D" id="3.40.50.300">
    <property type="entry name" value="P-loop containing nucleotide triphosphate hydrolases"/>
    <property type="match status" value="1"/>
</dbReference>
<keyword evidence="1" id="KW-0813">Transport</keyword>